<comment type="catalytic activity">
    <reaction evidence="5">
        <text>3'-dephospho-CoA + ATP = ADP + CoA + H(+)</text>
        <dbReference type="Rhea" id="RHEA:18245"/>
        <dbReference type="ChEBI" id="CHEBI:15378"/>
        <dbReference type="ChEBI" id="CHEBI:30616"/>
        <dbReference type="ChEBI" id="CHEBI:57287"/>
        <dbReference type="ChEBI" id="CHEBI:57328"/>
        <dbReference type="ChEBI" id="CHEBI:456216"/>
        <dbReference type="EC" id="2.7.1.24"/>
    </reaction>
</comment>
<evidence type="ECO:0000256" key="6">
    <source>
        <dbReference type="NCBIfam" id="TIGR00152"/>
    </source>
</evidence>
<keyword evidence="4 5" id="KW-0173">Coenzyme A biosynthesis</keyword>
<feature type="binding site" evidence="5">
    <location>
        <begin position="10"/>
        <end position="15"/>
    </location>
    <ligand>
        <name>ATP</name>
        <dbReference type="ChEBI" id="CHEBI:30616"/>
    </ligand>
</feature>
<keyword evidence="5" id="KW-0963">Cytoplasm</keyword>
<dbReference type="Gene3D" id="3.40.50.300">
    <property type="entry name" value="P-loop containing nucleotide triphosphate hydrolases"/>
    <property type="match status" value="1"/>
</dbReference>
<evidence type="ECO:0000313" key="8">
    <source>
        <dbReference type="Proteomes" id="UP001497514"/>
    </source>
</evidence>
<dbReference type="EMBL" id="OZ038524">
    <property type="protein sequence ID" value="CAL2078778.1"/>
    <property type="molecule type" value="Genomic_DNA"/>
</dbReference>
<dbReference type="PANTHER" id="PTHR10695">
    <property type="entry name" value="DEPHOSPHO-COA KINASE-RELATED"/>
    <property type="match status" value="1"/>
</dbReference>
<evidence type="ECO:0000256" key="5">
    <source>
        <dbReference type="HAMAP-Rule" id="MF_00376"/>
    </source>
</evidence>
<dbReference type="Proteomes" id="UP001497514">
    <property type="component" value="Chromosome"/>
</dbReference>
<proteinExistence type="inferred from homology"/>
<evidence type="ECO:0000256" key="2">
    <source>
        <dbReference type="ARBA" id="ARBA00022741"/>
    </source>
</evidence>
<dbReference type="PANTHER" id="PTHR10695:SF46">
    <property type="entry name" value="BIFUNCTIONAL COENZYME A SYNTHASE-RELATED"/>
    <property type="match status" value="1"/>
</dbReference>
<gene>
    <name evidence="5 7" type="primary">coaE</name>
    <name evidence="7" type="ORF">TD3509T_0716</name>
</gene>
<keyword evidence="8" id="KW-1185">Reference proteome</keyword>
<dbReference type="GO" id="GO:0004140">
    <property type="term" value="F:dephospho-CoA kinase activity"/>
    <property type="evidence" value="ECO:0007669"/>
    <property type="project" value="UniProtKB-EC"/>
</dbReference>
<dbReference type="InterPro" id="IPR027417">
    <property type="entry name" value="P-loop_NTPase"/>
</dbReference>
<dbReference type="EC" id="2.7.1.24" evidence="5 6"/>
<comment type="function">
    <text evidence="5">Catalyzes the phosphorylation of the 3'-hydroxyl group of dephosphocoenzyme A to form coenzyme A.</text>
</comment>
<dbReference type="NCBIfam" id="TIGR00152">
    <property type="entry name" value="dephospho-CoA kinase"/>
    <property type="match status" value="1"/>
</dbReference>
<comment type="subcellular location">
    <subcellularLocation>
        <location evidence="5">Cytoplasm</location>
    </subcellularLocation>
</comment>
<evidence type="ECO:0000256" key="3">
    <source>
        <dbReference type="ARBA" id="ARBA00022840"/>
    </source>
</evidence>
<accession>A0ABM9NTT0</accession>
<dbReference type="PROSITE" id="PS51219">
    <property type="entry name" value="DPCK"/>
    <property type="match status" value="1"/>
</dbReference>
<keyword evidence="5 7" id="KW-0418">Kinase</keyword>
<evidence type="ECO:0000256" key="4">
    <source>
        <dbReference type="ARBA" id="ARBA00022993"/>
    </source>
</evidence>
<dbReference type="CDD" id="cd02022">
    <property type="entry name" value="DPCK"/>
    <property type="match status" value="1"/>
</dbReference>
<dbReference type="RefSeq" id="WP_251007414.1">
    <property type="nucleotide sequence ID" value="NZ_JBFKZT010000002.1"/>
</dbReference>
<keyword evidence="3 5" id="KW-0067">ATP-binding</keyword>
<sequence>MVIGLTGGIGSGKSTVVKMFAEYKNSAIYIADNEAKKLMNSSDEIKTKLIAEFGENVYKNKLLNKPFLADIVFNDKDKLATLNSIVHPVVNNHFQVFIRKNADKNYILYENAILFENGSNIFCDKIITVTAPENIRIERVLKRDNTTTDAIKNRINNQWSQIKKTLQSHYIIENITRKNTQYQVDIIHAILTKKVIN</sequence>
<reference evidence="7 8" key="1">
    <citation type="submission" date="2024-05" db="EMBL/GenBank/DDBJ databases">
        <authorList>
            <person name="Duchaud E."/>
        </authorList>
    </citation>
    <scope>NUCLEOTIDE SEQUENCE [LARGE SCALE GENOMIC DNA]</scope>
    <source>
        <strain evidence="7">Ena-SAMPLE-TAB-13-05-2024-13:56:06:370-140309</strain>
    </source>
</reference>
<keyword evidence="2 5" id="KW-0547">Nucleotide-binding</keyword>
<comment type="similarity">
    <text evidence="1 5">Belongs to the CoaE family.</text>
</comment>
<evidence type="ECO:0000256" key="1">
    <source>
        <dbReference type="ARBA" id="ARBA00009018"/>
    </source>
</evidence>
<evidence type="ECO:0000313" key="7">
    <source>
        <dbReference type="EMBL" id="CAL2078778.1"/>
    </source>
</evidence>
<dbReference type="InterPro" id="IPR001977">
    <property type="entry name" value="Depp_CoAkinase"/>
</dbReference>
<protein>
    <recommendedName>
        <fullName evidence="5 6">Dephospho-CoA kinase</fullName>
        <ecNumber evidence="5 6">2.7.1.24</ecNumber>
    </recommendedName>
    <alternativeName>
        <fullName evidence="5">Dephosphocoenzyme A kinase</fullName>
    </alternativeName>
</protein>
<dbReference type="Pfam" id="PF01121">
    <property type="entry name" value="CoaE"/>
    <property type="match status" value="1"/>
</dbReference>
<name>A0ABM9NTT0_9FLAO</name>
<organism evidence="7 8">
    <name type="scientific">Tenacibaculum dicentrarchi</name>
    <dbReference type="NCBI Taxonomy" id="669041"/>
    <lineage>
        <taxon>Bacteria</taxon>
        <taxon>Pseudomonadati</taxon>
        <taxon>Bacteroidota</taxon>
        <taxon>Flavobacteriia</taxon>
        <taxon>Flavobacteriales</taxon>
        <taxon>Flavobacteriaceae</taxon>
        <taxon>Tenacibaculum</taxon>
    </lineage>
</organism>
<comment type="pathway">
    <text evidence="5">Cofactor biosynthesis; coenzyme A biosynthesis; CoA from (R)-pantothenate: step 5/5.</text>
</comment>
<dbReference type="HAMAP" id="MF_00376">
    <property type="entry name" value="Dephospho_CoA_kinase"/>
    <property type="match status" value="1"/>
</dbReference>
<dbReference type="SUPFAM" id="SSF52540">
    <property type="entry name" value="P-loop containing nucleoside triphosphate hydrolases"/>
    <property type="match status" value="1"/>
</dbReference>
<keyword evidence="5 7" id="KW-0808">Transferase</keyword>